<dbReference type="InterPro" id="IPR036680">
    <property type="entry name" value="SPOR-like_sf"/>
</dbReference>
<organism evidence="3 4">
    <name type="scientific">Caenispirillum bisanense</name>
    <dbReference type="NCBI Taxonomy" id="414052"/>
    <lineage>
        <taxon>Bacteria</taxon>
        <taxon>Pseudomonadati</taxon>
        <taxon>Pseudomonadota</taxon>
        <taxon>Alphaproteobacteria</taxon>
        <taxon>Rhodospirillales</taxon>
        <taxon>Novispirillaceae</taxon>
        <taxon>Caenispirillum</taxon>
    </lineage>
</organism>
<accession>A0A286GJ98</accession>
<dbReference type="RefSeq" id="WP_097279245.1">
    <property type="nucleotide sequence ID" value="NZ_OCNJ01000004.1"/>
</dbReference>
<protein>
    <submittedName>
        <fullName evidence="3">Sporulation related domain-containing protein</fullName>
    </submittedName>
</protein>
<evidence type="ECO:0000313" key="4">
    <source>
        <dbReference type="Proteomes" id="UP000219621"/>
    </source>
</evidence>
<sequence>MSLRPRRRPSATAALAVALVPALLAGCTLMGRDRGAAPPTGDAMARSVQPEYRKDDTWAYSLGGEEVIEKVIDVTPEGHVLWAATDGRRWEAFPDPLLPPARSIPEAGPQITRLFTPSALGDLTLFPLRAGRAVEYRTDLASANDGRIERAVEHTCEVRGPRQVTVPAGAFTAVEVFCQRGGRFETLYYAPEVRNTVMELRDVDGRMEKKELMAYRPAPGGEAAPTVPDPDQVTTATAEPLAGTPTPSATSAVVSESLDTPTAVATAAPAPAAATASPAPAADRVSLAPAPAGGWTLQLAALSTEAAARQAWSRWQGKVGSVMPGAEPRIEQGGGLWRLTTGSFRDSTAANATCARLQKAGVQCFAKES</sequence>
<reference evidence="3 4" key="1">
    <citation type="submission" date="2017-09" db="EMBL/GenBank/DDBJ databases">
        <authorList>
            <person name="Ehlers B."/>
            <person name="Leendertz F.H."/>
        </authorList>
    </citation>
    <scope>NUCLEOTIDE SEQUENCE [LARGE SCALE GENOMIC DNA]</scope>
    <source>
        <strain evidence="3 4">USBA 140</strain>
    </source>
</reference>
<feature type="domain" description="SPOR" evidence="2">
    <location>
        <begin position="289"/>
        <end position="369"/>
    </location>
</feature>
<dbReference type="Proteomes" id="UP000219621">
    <property type="component" value="Unassembled WGS sequence"/>
</dbReference>
<proteinExistence type="predicted"/>
<dbReference type="Gene3D" id="3.30.70.1070">
    <property type="entry name" value="Sporulation related repeat"/>
    <property type="match status" value="1"/>
</dbReference>
<dbReference type="Pfam" id="PF05036">
    <property type="entry name" value="SPOR"/>
    <property type="match status" value="1"/>
</dbReference>
<feature type="compositionally biased region" description="Polar residues" evidence="1">
    <location>
        <begin position="245"/>
        <end position="257"/>
    </location>
</feature>
<evidence type="ECO:0000256" key="1">
    <source>
        <dbReference type="SAM" id="MobiDB-lite"/>
    </source>
</evidence>
<dbReference type="InterPro" id="IPR007730">
    <property type="entry name" value="SPOR-like_dom"/>
</dbReference>
<gene>
    <name evidence="3" type="ORF">SAMN05421508_104292</name>
</gene>
<dbReference type="OrthoDB" id="7355112at2"/>
<name>A0A286GJ98_9PROT</name>
<dbReference type="GO" id="GO:0042834">
    <property type="term" value="F:peptidoglycan binding"/>
    <property type="evidence" value="ECO:0007669"/>
    <property type="project" value="InterPro"/>
</dbReference>
<dbReference type="PROSITE" id="PS51724">
    <property type="entry name" value="SPOR"/>
    <property type="match status" value="1"/>
</dbReference>
<feature type="region of interest" description="Disordered" evidence="1">
    <location>
        <begin position="215"/>
        <end position="257"/>
    </location>
</feature>
<dbReference type="SUPFAM" id="SSF110997">
    <property type="entry name" value="Sporulation related repeat"/>
    <property type="match status" value="1"/>
</dbReference>
<dbReference type="AlphaFoldDB" id="A0A286GJ98"/>
<evidence type="ECO:0000313" key="3">
    <source>
        <dbReference type="EMBL" id="SOD95296.1"/>
    </source>
</evidence>
<dbReference type="PROSITE" id="PS51257">
    <property type="entry name" value="PROKAR_LIPOPROTEIN"/>
    <property type="match status" value="1"/>
</dbReference>
<keyword evidence="4" id="KW-1185">Reference proteome</keyword>
<evidence type="ECO:0000259" key="2">
    <source>
        <dbReference type="PROSITE" id="PS51724"/>
    </source>
</evidence>
<dbReference type="EMBL" id="OCNJ01000004">
    <property type="protein sequence ID" value="SOD95296.1"/>
    <property type="molecule type" value="Genomic_DNA"/>
</dbReference>